<sequence length="150" mass="16057">MTSTAVHARTSANLHAVHAGIEISIERDPASAPEQLTASDAAWPARLRRIVRAALNLWGRPDLAETAELLTTELVTNAFRHGTGPDVGFRLYLCGDHLVIEARDGSPALPQLRSASPDDENGRGLFLVNAMADAWGTSLDGTTTWCSLSL</sequence>
<dbReference type="GO" id="GO:0005524">
    <property type="term" value="F:ATP binding"/>
    <property type="evidence" value="ECO:0007669"/>
    <property type="project" value="UniProtKB-KW"/>
</dbReference>
<keyword evidence="1" id="KW-0723">Serine/threonine-protein kinase</keyword>
<dbReference type="InterPro" id="IPR036890">
    <property type="entry name" value="HATPase_C_sf"/>
</dbReference>
<keyword evidence="3" id="KW-0067">ATP-binding</keyword>
<protein>
    <submittedName>
        <fullName evidence="3">ATP-binding protein</fullName>
    </submittedName>
</protein>
<evidence type="ECO:0000256" key="1">
    <source>
        <dbReference type="ARBA" id="ARBA00022527"/>
    </source>
</evidence>
<dbReference type="InterPro" id="IPR003594">
    <property type="entry name" value="HATPase_dom"/>
</dbReference>
<dbReference type="PANTHER" id="PTHR35526:SF3">
    <property type="entry name" value="ANTI-SIGMA-F FACTOR RSBW"/>
    <property type="match status" value="1"/>
</dbReference>
<evidence type="ECO:0000313" key="3">
    <source>
        <dbReference type="EMBL" id="XDQ23343.1"/>
    </source>
</evidence>
<dbReference type="Gene3D" id="3.30.565.10">
    <property type="entry name" value="Histidine kinase-like ATPase, C-terminal domain"/>
    <property type="match status" value="1"/>
</dbReference>
<dbReference type="CDD" id="cd16936">
    <property type="entry name" value="HATPase_RsbW-like"/>
    <property type="match status" value="1"/>
</dbReference>
<dbReference type="AlphaFoldDB" id="A0AB39P0L5"/>
<dbReference type="RefSeq" id="WP_369228979.1">
    <property type="nucleotide sequence ID" value="NZ_CP163435.1"/>
</dbReference>
<dbReference type="PANTHER" id="PTHR35526">
    <property type="entry name" value="ANTI-SIGMA-F FACTOR RSBW-RELATED"/>
    <property type="match status" value="1"/>
</dbReference>
<proteinExistence type="predicted"/>
<dbReference type="InterPro" id="IPR050267">
    <property type="entry name" value="Anti-sigma-factor_SerPK"/>
</dbReference>
<dbReference type="Pfam" id="PF13581">
    <property type="entry name" value="HATPase_c_2"/>
    <property type="match status" value="1"/>
</dbReference>
<keyword evidence="1" id="KW-0418">Kinase</keyword>
<evidence type="ECO:0000259" key="2">
    <source>
        <dbReference type="Pfam" id="PF13581"/>
    </source>
</evidence>
<dbReference type="GO" id="GO:0004674">
    <property type="term" value="F:protein serine/threonine kinase activity"/>
    <property type="evidence" value="ECO:0007669"/>
    <property type="project" value="UniProtKB-KW"/>
</dbReference>
<keyword evidence="3" id="KW-0547">Nucleotide-binding</keyword>
<reference evidence="3" key="1">
    <citation type="submission" date="2024-07" db="EMBL/GenBank/DDBJ databases">
        <authorList>
            <person name="Yu S.T."/>
        </authorList>
    </citation>
    <scope>NUCLEOTIDE SEQUENCE</scope>
    <source>
        <strain evidence="3">R21</strain>
    </source>
</reference>
<name>A0AB39P0L5_9ACTN</name>
<dbReference type="EMBL" id="CP163435">
    <property type="protein sequence ID" value="XDQ23343.1"/>
    <property type="molecule type" value="Genomic_DNA"/>
</dbReference>
<dbReference type="SUPFAM" id="SSF55874">
    <property type="entry name" value="ATPase domain of HSP90 chaperone/DNA topoisomerase II/histidine kinase"/>
    <property type="match status" value="1"/>
</dbReference>
<organism evidence="3">
    <name type="scientific">Streptomyces sp. R21</name>
    <dbReference type="NCBI Taxonomy" id="3238627"/>
    <lineage>
        <taxon>Bacteria</taxon>
        <taxon>Bacillati</taxon>
        <taxon>Actinomycetota</taxon>
        <taxon>Actinomycetes</taxon>
        <taxon>Kitasatosporales</taxon>
        <taxon>Streptomycetaceae</taxon>
        <taxon>Streptomyces</taxon>
    </lineage>
</organism>
<accession>A0AB39P0L5</accession>
<gene>
    <name evidence="3" type="ORF">AB5J56_00760</name>
</gene>
<feature type="domain" description="Histidine kinase/HSP90-like ATPase" evidence="2">
    <location>
        <begin position="45"/>
        <end position="141"/>
    </location>
</feature>
<keyword evidence="1" id="KW-0808">Transferase</keyword>